<dbReference type="RefSeq" id="WP_369161498.1">
    <property type="nucleotide sequence ID" value="NZ_CP163429.1"/>
</dbReference>
<accession>A0AB39LVR2</accession>
<sequence length="56" mass="6321">MTTSPAPSDDQRPSSRRRPWTRAQRRAVAGHFVRGLAYGTGLAITSLVSYWIQQMM</sequence>
<gene>
    <name evidence="3" type="ORF">AB5J57_33235</name>
</gene>
<dbReference type="EMBL" id="CP163429">
    <property type="protein sequence ID" value="XDP98047.1"/>
    <property type="molecule type" value="Genomic_DNA"/>
</dbReference>
<feature type="transmembrane region" description="Helical" evidence="2">
    <location>
        <begin position="32"/>
        <end position="52"/>
    </location>
</feature>
<reference evidence="3" key="1">
    <citation type="submission" date="2024-07" db="EMBL/GenBank/DDBJ databases">
        <authorList>
            <person name="Yu S.T."/>
        </authorList>
    </citation>
    <scope>NUCLEOTIDE SEQUENCE</scope>
    <source>
        <strain evidence="3">R02</strain>
    </source>
</reference>
<evidence type="ECO:0000313" key="3">
    <source>
        <dbReference type="EMBL" id="XDP98047.1"/>
    </source>
</evidence>
<keyword evidence="2" id="KW-0812">Transmembrane</keyword>
<feature type="region of interest" description="Disordered" evidence="1">
    <location>
        <begin position="1"/>
        <end position="24"/>
    </location>
</feature>
<feature type="compositionally biased region" description="Basic residues" evidence="1">
    <location>
        <begin position="14"/>
        <end position="24"/>
    </location>
</feature>
<keyword evidence="2" id="KW-0472">Membrane</keyword>
<dbReference type="AlphaFoldDB" id="A0AB39LVR2"/>
<protein>
    <submittedName>
        <fullName evidence="3">Uncharacterized protein</fullName>
    </submittedName>
</protein>
<organism evidence="3">
    <name type="scientific">Streptomyces sp. R02</name>
    <dbReference type="NCBI Taxonomy" id="3238623"/>
    <lineage>
        <taxon>Bacteria</taxon>
        <taxon>Bacillati</taxon>
        <taxon>Actinomycetota</taxon>
        <taxon>Actinomycetes</taxon>
        <taxon>Kitasatosporales</taxon>
        <taxon>Streptomycetaceae</taxon>
        <taxon>Streptomyces</taxon>
    </lineage>
</organism>
<keyword evidence="2" id="KW-1133">Transmembrane helix</keyword>
<evidence type="ECO:0000256" key="1">
    <source>
        <dbReference type="SAM" id="MobiDB-lite"/>
    </source>
</evidence>
<proteinExistence type="predicted"/>
<evidence type="ECO:0000256" key="2">
    <source>
        <dbReference type="SAM" id="Phobius"/>
    </source>
</evidence>
<name>A0AB39LVR2_9ACTN</name>